<name>A0A7D6Z6W4_9NOCA</name>
<reference evidence="2 3" key="1">
    <citation type="submission" date="2020-07" db="EMBL/GenBank/DDBJ databases">
        <authorList>
            <person name="Zhuang K."/>
            <person name="Ran Y."/>
        </authorList>
    </citation>
    <scope>NUCLEOTIDE SEQUENCE [LARGE SCALE GENOMIC DNA]</scope>
    <source>
        <strain evidence="2 3">WCH-YHL-001</strain>
    </source>
</reference>
<protein>
    <recommendedName>
        <fullName evidence="4">DUF4352 domain-containing protein</fullName>
    </recommendedName>
</protein>
<evidence type="ECO:0000256" key="1">
    <source>
        <dbReference type="SAM" id="SignalP"/>
    </source>
</evidence>
<organism evidence="2 3">
    <name type="scientific">Nocardia huaxiensis</name>
    <dbReference type="NCBI Taxonomy" id="2755382"/>
    <lineage>
        <taxon>Bacteria</taxon>
        <taxon>Bacillati</taxon>
        <taxon>Actinomycetota</taxon>
        <taxon>Actinomycetes</taxon>
        <taxon>Mycobacteriales</taxon>
        <taxon>Nocardiaceae</taxon>
        <taxon>Nocardia</taxon>
    </lineage>
</organism>
<evidence type="ECO:0000313" key="2">
    <source>
        <dbReference type="EMBL" id="QLY34606.1"/>
    </source>
</evidence>
<proteinExistence type="predicted"/>
<evidence type="ECO:0008006" key="4">
    <source>
        <dbReference type="Google" id="ProtNLM"/>
    </source>
</evidence>
<dbReference type="Proteomes" id="UP000515512">
    <property type="component" value="Chromosome"/>
</dbReference>
<sequence length="154" mass="16120">MLLRAGLVAASAAAALVGVTVPATALPSDQATIFSTTVTRIPGPSCAAIINATVVPQQQSGQFGIRVRITQDGEFCSRYRVAVRWRNLDTGYSDGQSHQVNERGEIQQAPDGVITGFGMAPGAGRVEASIVTLYDDGSQRELEHISGTASFTLG</sequence>
<keyword evidence="3" id="KW-1185">Reference proteome</keyword>
<keyword evidence="1" id="KW-0732">Signal</keyword>
<dbReference type="KEGG" id="nhu:H0264_23190"/>
<accession>A0A7D6Z6W4</accession>
<gene>
    <name evidence="2" type="ORF">H0264_23190</name>
</gene>
<dbReference type="EMBL" id="CP059399">
    <property type="protein sequence ID" value="QLY34606.1"/>
    <property type="molecule type" value="Genomic_DNA"/>
</dbReference>
<feature type="chain" id="PRO_5028227654" description="DUF4352 domain-containing protein" evidence="1">
    <location>
        <begin position="26"/>
        <end position="154"/>
    </location>
</feature>
<feature type="signal peptide" evidence="1">
    <location>
        <begin position="1"/>
        <end position="25"/>
    </location>
</feature>
<dbReference type="AlphaFoldDB" id="A0A7D6Z6W4"/>
<evidence type="ECO:0000313" key="3">
    <source>
        <dbReference type="Proteomes" id="UP000515512"/>
    </source>
</evidence>